<dbReference type="GO" id="GO:0016197">
    <property type="term" value="P:endosomal transport"/>
    <property type="evidence" value="ECO:0007669"/>
    <property type="project" value="TreeGrafter"/>
</dbReference>
<protein>
    <submittedName>
        <fullName evidence="3">Vps16, N-terminal region-domain-containing protein</fullName>
    </submittedName>
</protein>
<sequence>MGRHPSRRNYLATCRTPAFCGRRQYTGSTTSRASTSVYPADPSPICLPPRMASRSLFSSFLDSFGSCRRTSSAAWPNPTRVRWQAPRGTCLKWSGNEAVTVTWPNLVVLVGPFGDTLQYFYCGSTFAVTEPDGIRIVSPDTCDVVQKVPASSVSVFRSGSTSPSAFLFDAWENFSRWSLKADESIRSICPELAEAVDECIDAAAREWEPFWQRRLLNVHSALCPPDVPDFTLSKSGNCSRSSTPCASTRSASRSPICNTRRSRPRTSSPVSWRGTSTPSRSASRPTSLCRPDAVLKLWACTKILRSKPQTTGTGKNADLESGDEALSWVIVEKFETLGRGSSGVSYADIAKRAWEVGGRCWRRSCWTTR</sequence>
<dbReference type="AlphaFoldDB" id="A0A4Q9PKB9"/>
<reference evidence="3 4" key="1">
    <citation type="submission" date="2019-01" db="EMBL/GenBank/DDBJ databases">
        <title>Draft genome sequences of three monokaryotic isolates of the white-rot basidiomycete fungus Dichomitus squalens.</title>
        <authorList>
            <consortium name="DOE Joint Genome Institute"/>
            <person name="Lopez S.C."/>
            <person name="Andreopoulos B."/>
            <person name="Pangilinan J."/>
            <person name="Lipzen A."/>
            <person name="Riley R."/>
            <person name="Ahrendt S."/>
            <person name="Ng V."/>
            <person name="Barry K."/>
            <person name="Daum C."/>
            <person name="Grigoriev I.V."/>
            <person name="Hilden K.S."/>
            <person name="Makela M.R."/>
            <person name="de Vries R.P."/>
        </authorList>
    </citation>
    <scope>NUCLEOTIDE SEQUENCE [LARGE SCALE GENOMIC DNA]</scope>
    <source>
        <strain evidence="3 4">CBS 464.89</strain>
    </source>
</reference>
<dbReference type="PANTHER" id="PTHR12811:SF0">
    <property type="entry name" value="VACUOLAR PROTEIN SORTING-ASSOCIATED PROTEIN 16 HOMOLOG"/>
    <property type="match status" value="1"/>
</dbReference>
<gene>
    <name evidence="3" type="ORF">BD310DRAFT_65882</name>
</gene>
<feature type="compositionally biased region" description="Low complexity" evidence="1">
    <location>
        <begin position="265"/>
        <end position="287"/>
    </location>
</feature>
<dbReference type="PANTHER" id="PTHR12811">
    <property type="entry name" value="VACUOLAR PROTEIN SORTING VPS16"/>
    <property type="match status" value="1"/>
</dbReference>
<dbReference type="GO" id="GO:0042144">
    <property type="term" value="P:vacuole fusion, non-autophagic"/>
    <property type="evidence" value="ECO:0007669"/>
    <property type="project" value="TreeGrafter"/>
</dbReference>
<accession>A0A4Q9PKB9</accession>
<feature type="region of interest" description="Disordered" evidence="1">
    <location>
        <begin position="234"/>
        <end position="287"/>
    </location>
</feature>
<dbReference type="EMBL" id="ML145185">
    <property type="protein sequence ID" value="TBU54577.1"/>
    <property type="molecule type" value="Genomic_DNA"/>
</dbReference>
<name>A0A4Q9PKB9_9APHY</name>
<keyword evidence="4" id="KW-1185">Reference proteome</keyword>
<dbReference type="STRING" id="114155.A0A4Q9PKB9"/>
<evidence type="ECO:0000259" key="2">
    <source>
        <dbReference type="Pfam" id="PF04841"/>
    </source>
</evidence>
<dbReference type="GO" id="GO:0030897">
    <property type="term" value="C:HOPS complex"/>
    <property type="evidence" value="ECO:0007669"/>
    <property type="project" value="TreeGrafter"/>
</dbReference>
<dbReference type="GO" id="GO:0003779">
    <property type="term" value="F:actin binding"/>
    <property type="evidence" value="ECO:0007669"/>
    <property type="project" value="TreeGrafter"/>
</dbReference>
<evidence type="ECO:0000256" key="1">
    <source>
        <dbReference type="SAM" id="MobiDB-lite"/>
    </source>
</evidence>
<dbReference type="Pfam" id="PF04841">
    <property type="entry name" value="Vps16_N"/>
    <property type="match status" value="1"/>
</dbReference>
<organism evidence="3 4">
    <name type="scientific">Dichomitus squalens</name>
    <dbReference type="NCBI Taxonomy" id="114155"/>
    <lineage>
        <taxon>Eukaryota</taxon>
        <taxon>Fungi</taxon>
        <taxon>Dikarya</taxon>
        <taxon>Basidiomycota</taxon>
        <taxon>Agaricomycotina</taxon>
        <taxon>Agaricomycetes</taxon>
        <taxon>Polyporales</taxon>
        <taxon>Polyporaceae</taxon>
        <taxon>Dichomitus</taxon>
    </lineage>
</organism>
<feature type="compositionally biased region" description="Polar residues" evidence="1">
    <location>
        <begin position="234"/>
        <end position="257"/>
    </location>
</feature>
<dbReference type="GO" id="GO:0005768">
    <property type="term" value="C:endosome"/>
    <property type="evidence" value="ECO:0007669"/>
    <property type="project" value="TreeGrafter"/>
</dbReference>
<dbReference type="Proteomes" id="UP000292082">
    <property type="component" value="Unassembled WGS sequence"/>
</dbReference>
<feature type="domain" description="Vps16 N-terminal" evidence="2">
    <location>
        <begin position="89"/>
        <end position="218"/>
    </location>
</feature>
<dbReference type="InterPro" id="IPR006926">
    <property type="entry name" value="Vps16_N"/>
</dbReference>
<dbReference type="InterPro" id="IPR016534">
    <property type="entry name" value="VPS16"/>
</dbReference>
<evidence type="ECO:0000313" key="4">
    <source>
        <dbReference type="Proteomes" id="UP000292082"/>
    </source>
</evidence>
<evidence type="ECO:0000313" key="3">
    <source>
        <dbReference type="EMBL" id="TBU54577.1"/>
    </source>
</evidence>
<dbReference type="GO" id="GO:0006886">
    <property type="term" value="P:intracellular protein transport"/>
    <property type="evidence" value="ECO:0007669"/>
    <property type="project" value="InterPro"/>
</dbReference>
<proteinExistence type="predicted"/>